<organism evidence="1 2">
    <name type="scientific">Pseudoloma neurophilia</name>
    <dbReference type="NCBI Taxonomy" id="146866"/>
    <lineage>
        <taxon>Eukaryota</taxon>
        <taxon>Fungi</taxon>
        <taxon>Fungi incertae sedis</taxon>
        <taxon>Microsporidia</taxon>
        <taxon>Pseudoloma</taxon>
    </lineage>
</organism>
<keyword evidence="2" id="KW-1185">Reference proteome</keyword>
<evidence type="ECO:0000313" key="1">
    <source>
        <dbReference type="EMBL" id="KRH93874.1"/>
    </source>
</evidence>
<proteinExistence type="predicted"/>
<evidence type="ECO:0008006" key="3">
    <source>
        <dbReference type="Google" id="ProtNLM"/>
    </source>
</evidence>
<dbReference type="Proteomes" id="UP000051530">
    <property type="component" value="Unassembled WGS sequence"/>
</dbReference>
<evidence type="ECO:0000313" key="2">
    <source>
        <dbReference type="Proteomes" id="UP000051530"/>
    </source>
</evidence>
<protein>
    <recommendedName>
        <fullName evidence="3">Retrotransposon gag domain-containing protein</fullName>
    </recommendedName>
</protein>
<sequence length="208" mass="24686">MEYQKYSNKNKLPLFKRSVYHKMNSSKWSARAKDGNDNSVEKKLTNMMQSLSLEKFSFKTRVGESEGPTITIEKLEDHENQEVDQWCKKFKKVCILSNIESKVAEEYLTLMTNERYHEVLEKGTSVEEKIKKLKESVYNENLKTRTFEKLDQLTVGKFESIRGYATEFERLVKKINLCLPKIEKLTKRETEEKFRNGLSNWMKEEMTR</sequence>
<feature type="non-terminal residue" evidence="1">
    <location>
        <position position="208"/>
    </location>
</feature>
<dbReference type="VEuPathDB" id="MicrosporidiaDB:M153_505000626"/>
<comment type="caution">
    <text evidence="1">The sequence shown here is derived from an EMBL/GenBank/DDBJ whole genome shotgun (WGS) entry which is preliminary data.</text>
</comment>
<dbReference type="EMBL" id="LGUB01000190">
    <property type="protein sequence ID" value="KRH93874.1"/>
    <property type="molecule type" value="Genomic_DNA"/>
</dbReference>
<dbReference type="AlphaFoldDB" id="A0A0R0LX26"/>
<name>A0A0R0LX26_9MICR</name>
<gene>
    <name evidence="1" type="ORF">M153_505000626</name>
</gene>
<accession>A0A0R0LX26</accession>
<reference evidence="1 2" key="1">
    <citation type="submission" date="2015-07" db="EMBL/GenBank/DDBJ databases">
        <title>The genome of Pseudoloma neurophilia, a relevant intracellular parasite of the zebrafish.</title>
        <authorList>
            <person name="Ndikumana S."/>
            <person name="Pelin A."/>
            <person name="Sanders J."/>
            <person name="Corradi N."/>
        </authorList>
    </citation>
    <scope>NUCLEOTIDE SEQUENCE [LARGE SCALE GENOMIC DNA]</scope>
    <source>
        <strain evidence="1 2">MK1</strain>
    </source>
</reference>